<protein>
    <submittedName>
        <fullName evidence="1">Uncharacterized protein</fullName>
    </submittedName>
</protein>
<name>A0ACC2SBQ5_9FUNG</name>
<proteinExistence type="predicted"/>
<keyword evidence="2" id="KW-1185">Reference proteome</keyword>
<dbReference type="Proteomes" id="UP001165960">
    <property type="component" value="Unassembled WGS sequence"/>
</dbReference>
<comment type="caution">
    <text evidence="1">The sequence shown here is derived from an EMBL/GenBank/DDBJ whole genome shotgun (WGS) entry which is preliminary data.</text>
</comment>
<reference evidence="1" key="1">
    <citation type="submission" date="2022-04" db="EMBL/GenBank/DDBJ databases">
        <title>Genome of the entomopathogenic fungus Entomophthora muscae.</title>
        <authorList>
            <person name="Elya C."/>
            <person name="Lovett B.R."/>
            <person name="Lee E."/>
            <person name="Macias A.M."/>
            <person name="Hajek A.E."/>
            <person name="De Bivort B.L."/>
            <person name="Kasson M.T."/>
            <person name="De Fine Licht H.H."/>
            <person name="Stajich J.E."/>
        </authorList>
    </citation>
    <scope>NUCLEOTIDE SEQUENCE</scope>
    <source>
        <strain evidence="1">Berkeley</strain>
    </source>
</reference>
<accession>A0ACC2SBQ5</accession>
<gene>
    <name evidence="1" type="ORF">DSO57_1037340</name>
</gene>
<organism evidence="1 2">
    <name type="scientific">Entomophthora muscae</name>
    <dbReference type="NCBI Taxonomy" id="34485"/>
    <lineage>
        <taxon>Eukaryota</taxon>
        <taxon>Fungi</taxon>
        <taxon>Fungi incertae sedis</taxon>
        <taxon>Zoopagomycota</taxon>
        <taxon>Entomophthoromycotina</taxon>
        <taxon>Entomophthoromycetes</taxon>
        <taxon>Entomophthorales</taxon>
        <taxon>Entomophthoraceae</taxon>
        <taxon>Entomophthora</taxon>
    </lineage>
</organism>
<evidence type="ECO:0000313" key="1">
    <source>
        <dbReference type="EMBL" id="KAJ9059842.1"/>
    </source>
</evidence>
<evidence type="ECO:0000313" key="2">
    <source>
        <dbReference type="Proteomes" id="UP001165960"/>
    </source>
</evidence>
<dbReference type="EMBL" id="QTSX02005366">
    <property type="protein sequence ID" value="KAJ9059842.1"/>
    <property type="molecule type" value="Genomic_DNA"/>
</dbReference>
<sequence length="114" mass="12633">MYITLTGLINSIVPSSGPWSILRKSLSYIVKLAPILWWALPSGQWAVCPQVLRTLLQDGSLAYNQSYGTARLLTTCAIGAYYSLSLFFRKLLSSSPAVVLENESYDLMIGTHFL</sequence>